<accession>A0A9Q0RVV3</accession>
<dbReference type="EMBL" id="WJQU01000004">
    <property type="protein sequence ID" value="KAJ6636100.1"/>
    <property type="molecule type" value="Genomic_DNA"/>
</dbReference>
<evidence type="ECO:0000313" key="1">
    <source>
        <dbReference type="EMBL" id="KAJ6636100.1"/>
    </source>
</evidence>
<keyword evidence="2" id="KW-1185">Reference proteome</keyword>
<comment type="caution">
    <text evidence="1">The sequence shown here is derived from an EMBL/GenBank/DDBJ whole genome shotgun (WGS) entry which is preliminary data.</text>
</comment>
<evidence type="ECO:0000313" key="2">
    <source>
        <dbReference type="Proteomes" id="UP001151699"/>
    </source>
</evidence>
<protein>
    <submittedName>
        <fullName evidence="1">Uncharacterized protein</fullName>
    </submittedName>
</protein>
<name>A0A9Q0RVV3_9DIPT</name>
<reference evidence="1" key="1">
    <citation type="submission" date="2022-07" db="EMBL/GenBank/DDBJ databases">
        <authorList>
            <person name="Trinca V."/>
            <person name="Uliana J.V.C."/>
            <person name="Torres T.T."/>
            <person name="Ward R.J."/>
            <person name="Monesi N."/>
        </authorList>
    </citation>
    <scope>NUCLEOTIDE SEQUENCE</scope>
    <source>
        <strain evidence="1">HSMRA1968</strain>
        <tissue evidence="1">Whole embryos</tissue>
    </source>
</reference>
<gene>
    <name evidence="1" type="ORF">Bhyg_14687</name>
</gene>
<proteinExistence type="predicted"/>
<organism evidence="1 2">
    <name type="scientific">Pseudolycoriella hygida</name>
    <dbReference type="NCBI Taxonomy" id="35572"/>
    <lineage>
        <taxon>Eukaryota</taxon>
        <taxon>Metazoa</taxon>
        <taxon>Ecdysozoa</taxon>
        <taxon>Arthropoda</taxon>
        <taxon>Hexapoda</taxon>
        <taxon>Insecta</taxon>
        <taxon>Pterygota</taxon>
        <taxon>Neoptera</taxon>
        <taxon>Endopterygota</taxon>
        <taxon>Diptera</taxon>
        <taxon>Nematocera</taxon>
        <taxon>Sciaroidea</taxon>
        <taxon>Sciaridae</taxon>
        <taxon>Pseudolycoriella</taxon>
    </lineage>
</organism>
<dbReference type="AlphaFoldDB" id="A0A9Q0RVV3"/>
<dbReference type="Proteomes" id="UP001151699">
    <property type="component" value="Chromosome C"/>
</dbReference>
<sequence length="292" mass="33857">MNSIESLANTEPVLRFFEDSLLISKEMEWKIYLPWTLLIQLIKTKYFQANKRYDSNIAKFSLFGDLSHIYLQTLSFTYVRLTISTGLSTIDFIRPNSYSYQLLFHILRLVSLLFFAALYCGSYSSSLQTTRHHYLNNSTNNTHRAPVFQDNGIVFVTSKHPPTEITHFLFVKPSPSPSMMLYIIQRYLYPFRFHQMYLAVKTNSLKATITTTALQKQTIFITTTCNIKSDSLFIKGNQQSLNLISPKWRVCLYKINKGFLKWVINYLSHVMPGKFALIGADVKLVSHENVKN</sequence>